<proteinExistence type="predicted"/>
<evidence type="ECO:0000313" key="6">
    <source>
        <dbReference type="Proteomes" id="UP000463224"/>
    </source>
</evidence>
<keyword evidence="1 2" id="KW-0238">DNA-binding</keyword>
<keyword evidence="6" id="KW-1185">Reference proteome</keyword>
<dbReference type="Proteomes" id="UP000463224">
    <property type="component" value="Unassembled WGS sequence"/>
</dbReference>
<dbReference type="InterPro" id="IPR009057">
    <property type="entry name" value="Homeodomain-like_sf"/>
</dbReference>
<organism evidence="5 6">
    <name type="scientific">Nitratireductor arenosus</name>
    <dbReference type="NCBI Taxonomy" id="2682096"/>
    <lineage>
        <taxon>Bacteria</taxon>
        <taxon>Pseudomonadati</taxon>
        <taxon>Pseudomonadota</taxon>
        <taxon>Alphaproteobacteria</taxon>
        <taxon>Hyphomicrobiales</taxon>
        <taxon>Phyllobacteriaceae</taxon>
        <taxon>Nitratireductor</taxon>
    </lineage>
</organism>
<accession>A0A844QC63</accession>
<dbReference type="EMBL" id="WPHG01000001">
    <property type="protein sequence ID" value="MVA96567.1"/>
    <property type="molecule type" value="Genomic_DNA"/>
</dbReference>
<sequence>MEQVSRRRMAGCGPPPSRTTDAHEPRMEVEIAVKDKRIATVVQTGPGGLQPRRRKSNAGRKPDVTPENWLEIGLRELGRKGPGSLRLDALCKKLGITKGSFYWYFSGRADFMSKLLRTWEERETLALIEHVEMLGGTPAEKLRKLFTEANSGRVNFRTEQAIRHWGHSEPAIRDMLHKVDHERIEYLRRQFAALTADSVIVETQATLLYSLIFGEAMIYRREERGRRRQRQDAAFHAVMRMSAAGSDR</sequence>
<dbReference type="PROSITE" id="PS50977">
    <property type="entry name" value="HTH_TETR_2"/>
    <property type="match status" value="1"/>
</dbReference>
<name>A0A844QC63_9HYPH</name>
<evidence type="ECO:0000256" key="2">
    <source>
        <dbReference type="PROSITE-ProRule" id="PRU00335"/>
    </source>
</evidence>
<dbReference type="GO" id="GO:0003677">
    <property type="term" value="F:DNA binding"/>
    <property type="evidence" value="ECO:0007669"/>
    <property type="project" value="UniProtKB-UniRule"/>
</dbReference>
<feature type="region of interest" description="Disordered" evidence="3">
    <location>
        <begin position="1"/>
        <end position="26"/>
    </location>
</feature>
<feature type="DNA-binding region" description="H-T-H motif" evidence="2">
    <location>
        <begin position="86"/>
        <end position="105"/>
    </location>
</feature>
<dbReference type="InterPro" id="IPR001647">
    <property type="entry name" value="HTH_TetR"/>
</dbReference>
<dbReference type="Gene3D" id="1.10.357.10">
    <property type="entry name" value="Tetracycline Repressor, domain 2"/>
    <property type="match status" value="1"/>
</dbReference>
<dbReference type="AlphaFoldDB" id="A0A844QC63"/>
<feature type="domain" description="HTH tetR-type" evidence="4">
    <location>
        <begin position="63"/>
        <end position="123"/>
    </location>
</feature>
<evidence type="ECO:0000259" key="4">
    <source>
        <dbReference type="PROSITE" id="PS50977"/>
    </source>
</evidence>
<dbReference type="SUPFAM" id="SSF46689">
    <property type="entry name" value="Homeodomain-like"/>
    <property type="match status" value="1"/>
</dbReference>
<gene>
    <name evidence="5" type="ORF">GN330_04800</name>
</gene>
<protein>
    <submittedName>
        <fullName evidence="5">TetR family transcriptional regulator</fullName>
    </submittedName>
</protein>
<evidence type="ECO:0000256" key="1">
    <source>
        <dbReference type="ARBA" id="ARBA00023125"/>
    </source>
</evidence>
<dbReference type="Pfam" id="PF00440">
    <property type="entry name" value="TetR_N"/>
    <property type="match status" value="1"/>
</dbReference>
<reference evidence="5 6" key="1">
    <citation type="submission" date="2019-12" db="EMBL/GenBank/DDBJ databases">
        <title>Nitratireductor arenosus sp. nov., Isolated from sea sand, Jeju island, South Korea.</title>
        <authorList>
            <person name="Kim W."/>
        </authorList>
    </citation>
    <scope>NUCLEOTIDE SEQUENCE [LARGE SCALE GENOMIC DNA]</scope>
    <source>
        <strain evidence="5 6">CAU 1489</strain>
    </source>
</reference>
<comment type="caution">
    <text evidence="5">The sequence shown here is derived from an EMBL/GenBank/DDBJ whole genome shotgun (WGS) entry which is preliminary data.</text>
</comment>
<evidence type="ECO:0000256" key="3">
    <source>
        <dbReference type="SAM" id="MobiDB-lite"/>
    </source>
</evidence>
<evidence type="ECO:0000313" key="5">
    <source>
        <dbReference type="EMBL" id="MVA96567.1"/>
    </source>
</evidence>
<feature type="region of interest" description="Disordered" evidence="3">
    <location>
        <begin position="40"/>
        <end position="64"/>
    </location>
</feature>